<comment type="caution">
    <text evidence="1">The sequence shown here is derived from an EMBL/GenBank/DDBJ whole genome shotgun (WGS) entry which is preliminary data.</text>
</comment>
<evidence type="ECO:0000313" key="2">
    <source>
        <dbReference type="Proteomes" id="UP000249135"/>
    </source>
</evidence>
<gene>
    <name evidence="1" type="ORF">DI563_15740</name>
</gene>
<organism evidence="1 2">
    <name type="scientific">Variovorax paradoxus</name>
    <dbReference type="NCBI Taxonomy" id="34073"/>
    <lineage>
        <taxon>Bacteria</taxon>
        <taxon>Pseudomonadati</taxon>
        <taxon>Pseudomonadota</taxon>
        <taxon>Betaproteobacteria</taxon>
        <taxon>Burkholderiales</taxon>
        <taxon>Comamonadaceae</taxon>
        <taxon>Variovorax</taxon>
    </lineage>
</organism>
<name>A0A2W5Q7K6_VARPD</name>
<proteinExistence type="predicted"/>
<reference evidence="1 2" key="1">
    <citation type="submission" date="2017-08" db="EMBL/GenBank/DDBJ databases">
        <title>Infants hospitalized years apart are colonized by the same room-sourced microbial strains.</title>
        <authorList>
            <person name="Brooks B."/>
            <person name="Olm M.R."/>
            <person name="Firek B.A."/>
            <person name="Baker R."/>
            <person name="Thomas B.C."/>
            <person name="Morowitz M.J."/>
            <person name="Banfield J.F."/>
        </authorList>
    </citation>
    <scope>NUCLEOTIDE SEQUENCE [LARGE SCALE GENOMIC DNA]</scope>
    <source>
        <strain evidence="1">S2_005_003_R2_41</strain>
    </source>
</reference>
<accession>A0A2W5Q7K6</accession>
<dbReference type="AlphaFoldDB" id="A0A2W5Q7K6"/>
<dbReference type="InterPro" id="IPR021276">
    <property type="entry name" value="DUF2855"/>
</dbReference>
<evidence type="ECO:0000313" key="1">
    <source>
        <dbReference type="EMBL" id="PZQ73154.1"/>
    </source>
</evidence>
<sequence>MPTTEFIVRKASLSEARLHTREDTPLAPGQVRVGIDTFALTSNNITYAAFGDAMSYWQFFPTAQEGWGQVPVWGFGRVVQSLHPGVAVGERLYGYFPMASQLVLTPDRLSPERFTDAAAHRAELPAVYNVYFRCNRDPLYTADTEDVQALLRPLFITSWLIDDFLGDNDFFGAGAEGAPTVILSSASSKTAYGTAFQLAQRPGVRVVGLTSAANRAFCEGLGCYTQVLGYDELDRLDAATPCVYVDFAGNGELRRAIHERFAKLRYSMVIGNTHVDQRAPEGSAKALPGPRATFFFAPAQIKKRTGEWGAEAFGQKLAQAWHAFTARATQGDAPWLRVQQHRGPEAVARAWQTVLAGRGDPRDGHILSLAA</sequence>
<dbReference type="EMBL" id="QFPP01000202">
    <property type="protein sequence ID" value="PZQ73154.1"/>
    <property type="molecule type" value="Genomic_DNA"/>
</dbReference>
<dbReference type="Proteomes" id="UP000249135">
    <property type="component" value="Unassembled WGS sequence"/>
</dbReference>
<protein>
    <submittedName>
        <fullName evidence="1">DUF2855 domain-containing protein</fullName>
    </submittedName>
</protein>
<dbReference type="Pfam" id="PF11017">
    <property type="entry name" value="DUF2855"/>
    <property type="match status" value="1"/>
</dbReference>